<keyword evidence="6 8" id="KW-0511">Multifunctional enzyme</keyword>
<evidence type="ECO:0000256" key="8">
    <source>
        <dbReference type="HAMAP-Rule" id="MF_00277"/>
    </source>
</evidence>
<comment type="cofactor">
    <cofactor evidence="8">
        <name>Mg(2+)</name>
        <dbReference type="ChEBI" id="CHEBI:18420"/>
    </cofactor>
</comment>
<dbReference type="InterPro" id="IPR006674">
    <property type="entry name" value="HD_domain"/>
</dbReference>
<dbReference type="Proteomes" id="UP001224812">
    <property type="component" value="Unassembled WGS sequence"/>
</dbReference>
<feature type="region of interest" description="Uridylyltransferase" evidence="8">
    <location>
        <begin position="1"/>
        <end position="319"/>
    </location>
</feature>
<keyword evidence="14" id="KW-1185">Reference proteome</keyword>
<dbReference type="SUPFAM" id="SSF55021">
    <property type="entry name" value="ACT-like"/>
    <property type="match status" value="2"/>
</dbReference>
<dbReference type="PANTHER" id="PTHR47320:SF1">
    <property type="entry name" value="BIFUNCTIONAL URIDYLYLTRANSFERASE_URIDYLYL-REMOVING ENZYME"/>
    <property type="match status" value="1"/>
</dbReference>
<dbReference type="CDD" id="cd00077">
    <property type="entry name" value="HDc"/>
    <property type="match status" value="1"/>
</dbReference>
<dbReference type="InterPro" id="IPR045865">
    <property type="entry name" value="ACT-like_dom_sf"/>
</dbReference>
<evidence type="ECO:0000256" key="5">
    <source>
        <dbReference type="ARBA" id="ARBA00022842"/>
    </source>
</evidence>
<dbReference type="CDD" id="cd04899">
    <property type="entry name" value="ACT_ACR-UUR-like_2"/>
    <property type="match status" value="1"/>
</dbReference>
<dbReference type="PIRSF" id="PIRSF006288">
    <property type="entry name" value="PII_uridyltransf"/>
    <property type="match status" value="1"/>
</dbReference>
<keyword evidence="3" id="KW-0677">Repeat</keyword>
<dbReference type="PROSITE" id="PS51671">
    <property type="entry name" value="ACT"/>
    <property type="match status" value="2"/>
</dbReference>
<dbReference type="HAMAP" id="MF_00277">
    <property type="entry name" value="PII_uridylyl_transf"/>
    <property type="match status" value="1"/>
</dbReference>
<dbReference type="InterPro" id="IPR043519">
    <property type="entry name" value="NT_sf"/>
</dbReference>
<dbReference type="InterPro" id="IPR010043">
    <property type="entry name" value="UTase/UR"/>
</dbReference>
<dbReference type="InterPro" id="IPR013546">
    <property type="entry name" value="PII_UdlTrfase/GS_AdlTrfase"/>
</dbReference>
<dbReference type="SUPFAM" id="SSF81593">
    <property type="entry name" value="Nucleotidyltransferase substrate binding subunit/domain"/>
    <property type="match status" value="1"/>
</dbReference>
<evidence type="ECO:0000256" key="4">
    <source>
        <dbReference type="ARBA" id="ARBA00022801"/>
    </source>
</evidence>
<dbReference type="Proteomes" id="UP000198883">
    <property type="component" value="Unassembled WGS sequence"/>
</dbReference>
<dbReference type="GO" id="GO:0008893">
    <property type="term" value="F:guanosine-3',5'-bis(diphosphate) 3'-diphosphatase activity"/>
    <property type="evidence" value="ECO:0007669"/>
    <property type="project" value="UniProtKB-EC"/>
</dbReference>
<dbReference type="STRING" id="97481.SAMN05444853_11359"/>
<name>A0A1H7XNM1_9PAST</name>
<evidence type="ECO:0000256" key="1">
    <source>
        <dbReference type="ARBA" id="ARBA00022679"/>
    </source>
</evidence>
<dbReference type="OrthoDB" id="9758038at2"/>
<dbReference type="PROSITE" id="PS51831">
    <property type="entry name" value="HD"/>
    <property type="match status" value="1"/>
</dbReference>
<keyword evidence="2 8" id="KW-0548">Nucleotidyltransferase</keyword>
<organism evidence="12 13">
    <name type="scientific">Phocoenobacter skyensis</name>
    <dbReference type="NCBI Taxonomy" id="97481"/>
    <lineage>
        <taxon>Bacteria</taxon>
        <taxon>Pseudomonadati</taxon>
        <taxon>Pseudomonadota</taxon>
        <taxon>Gammaproteobacteria</taxon>
        <taxon>Pasteurellales</taxon>
        <taxon>Pasteurellaceae</taxon>
        <taxon>Phocoenobacter</taxon>
    </lineage>
</organism>
<comment type="caution">
    <text evidence="8">Lacks conserved residue(s) required for the propagation of feature annotation.</text>
</comment>
<keyword evidence="5 8" id="KW-0460">Magnesium</keyword>
<dbReference type="SMART" id="SM00471">
    <property type="entry name" value="HDc"/>
    <property type="match status" value="1"/>
</dbReference>
<keyword evidence="4 8" id="KW-0378">Hydrolase</keyword>
<proteinExistence type="inferred from homology"/>
<comment type="domain">
    <text evidence="8">Has four distinct domains: an N-terminal nucleotidyltransferase (NT) domain responsible for UTase activity, a central HD domain that encodes UR activity, and two C-terminal ACT domains that seem to have a role in glutamine sensing.</text>
</comment>
<comment type="activity regulation">
    <text evidence="8">Uridylyltransferase (UTase) activity is inhibited by glutamine, while glutamine activates uridylyl-removing (UR) activity.</text>
</comment>
<comment type="similarity">
    <text evidence="8">Belongs to the GlnD family.</text>
</comment>
<dbReference type="CDD" id="cd04900">
    <property type="entry name" value="ACT_UUR-like_1"/>
    <property type="match status" value="1"/>
</dbReference>
<gene>
    <name evidence="8 11" type="primary">glnD</name>
    <name evidence="11" type="ORF">QJT92_09060</name>
    <name evidence="12" type="ORF">SAMN05444853_11359</name>
</gene>
<comment type="catalytic activity">
    <reaction evidence="7">
        <text>guanosine 3',5'-bis(diphosphate) + H2O = GDP + diphosphate + H(+)</text>
        <dbReference type="Rhea" id="RHEA:14253"/>
        <dbReference type="ChEBI" id="CHEBI:15377"/>
        <dbReference type="ChEBI" id="CHEBI:15378"/>
        <dbReference type="ChEBI" id="CHEBI:33019"/>
        <dbReference type="ChEBI" id="CHEBI:58189"/>
        <dbReference type="ChEBI" id="CHEBI:77828"/>
        <dbReference type="EC" id="3.1.7.2"/>
    </reaction>
</comment>
<comment type="function">
    <text evidence="8">Modifies, by uridylylation and deuridylylation, the PII regulatory proteins (GlnB and homologs), in response to the nitrogen status of the cell that GlnD senses through the glutamine level. Under low glutamine levels, catalyzes the conversion of the PII proteins and UTP to PII-UMP and PPi, while under higher glutamine levels, GlnD hydrolyzes PII-UMP to PII and UMP (deuridylylation). Thus, controls uridylylation state and activity of the PII proteins, and plays an important role in the regulation of nitrogen metabolism.</text>
</comment>
<dbReference type="Pfam" id="PF01966">
    <property type="entry name" value="HD"/>
    <property type="match status" value="1"/>
</dbReference>
<dbReference type="AlphaFoldDB" id="A0A1H7XNM1"/>
<evidence type="ECO:0000313" key="13">
    <source>
        <dbReference type="Proteomes" id="UP000198883"/>
    </source>
</evidence>
<comment type="catalytic activity">
    <reaction evidence="8">
        <text>[protein-PII]-L-tyrosine + UTP = [protein-PII]-uridylyl-L-tyrosine + diphosphate</text>
        <dbReference type="Rhea" id="RHEA:13673"/>
        <dbReference type="Rhea" id="RHEA-COMP:12147"/>
        <dbReference type="Rhea" id="RHEA-COMP:12148"/>
        <dbReference type="ChEBI" id="CHEBI:33019"/>
        <dbReference type="ChEBI" id="CHEBI:46398"/>
        <dbReference type="ChEBI" id="CHEBI:46858"/>
        <dbReference type="ChEBI" id="CHEBI:90602"/>
        <dbReference type="EC" id="2.7.7.59"/>
    </reaction>
</comment>
<dbReference type="GO" id="GO:0008773">
    <property type="term" value="F:[protein-PII] uridylyltransferase activity"/>
    <property type="evidence" value="ECO:0007669"/>
    <property type="project" value="UniProtKB-UniRule"/>
</dbReference>
<dbReference type="InterPro" id="IPR002912">
    <property type="entry name" value="ACT_dom"/>
</dbReference>
<dbReference type="GO" id="GO:0006808">
    <property type="term" value="P:regulation of nitrogen utilization"/>
    <property type="evidence" value="ECO:0007669"/>
    <property type="project" value="UniProtKB-UniRule"/>
</dbReference>
<comment type="catalytic activity">
    <reaction evidence="8">
        <text>[protein-PII]-uridylyl-L-tyrosine + H2O = [protein-PII]-L-tyrosine + UMP + H(+)</text>
        <dbReference type="Rhea" id="RHEA:48600"/>
        <dbReference type="Rhea" id="RHEA-COMP:12147"/>
        <dbReference type="Rhea" id="RHEA-COMP:12148"/>
        <dbReference type="ChEBI" id="CHEBI:15377"/>
        <dbReference type="ChEBI" id="CHEBI:15378"/>
        <dbReference type="ChEBI" id="CHEBI:46858"/>
        <dbReference type="ChEBI" id="CHEBI:57865"/>
        <dbReference type="ChEBI" id="CHEBI:90602"/>
    </reaction>
</comment>
<evidence type="ECO:0000256" key="7">
    <source>
        <dbReference type="ARBA" id="ARBA00047968"/>
    </source>
</evidence>
<reference evidence="13" key="1">
    <citation type="submission" date="2016-10" db="EMBL/GenBank/DDBJ databases">
        <authorList>
            <person name="Varghese N."/>
            <person name="Submissions S."/>
        </authorList>
    </citation>
    <scope>NUCLEOTIDE SEQUENCE [LARGE SCALE GENOMIC DNA]</scope>
    <source>
        <strain evidence="13">DSM 24204</strain>
    </source>
</reference>
<sequence>MNLTELKQQITEFNQQQDRHFPVVDTLMLVHQRSDFYDQLLLKLWKAFEFDKNPHLTLIAVGGYGRREMFPLSDLDILVLTKEALDEPTQQQINAFFTLLWDLKLQVGSAVRTLDECIELGKAEISIATNMLEGRFLIGDSGYFYHFLERIHQSDFWEIKDFLAAKIAEKKQRYRRYHNTSYSLEPDLKHSPGGLRDLHLLMWVMLRYYGVYSLSELFEQKLLFPEEYIELENAQAVLFKMRFGLHLQLKRYDNRLRFDRQLRLSERLGYQGEGNRPVEKMMRAYFRATQSIAQLSHLLLVNFEKTVLNCRNPQGEKIKLDRHFYLQDNLISGTEDYRCFEDDPCSILDLFYHLTQIPTAKASVSALRYLRLSIKKLDYSLSELPKARERFMQLFSQPNFVKKAIEPMHNLGVLTAYLPQWQNIQGLMQFNMLHIYTVDEHTIRVMQTLENLLEPDNDISPLCSLLFRESEDRTAIYVAALFHDIAKGRSGDHSEKGALEVYQFAKLHNLSEERTKLIMWLVAEHLTMSMTAQRRDIYDPDVITEFAKTVGNQTALSALLCLTYADMSSTNKTFWTQWKSQLFNQLFKLTQQQLIIGNEHPVDYQQVGLLNQNKAREQLQEIYSKTQMQLIEEYWKNCPISYFIRHSTAQLQWHIEGYLKAEQALPLVLVTNNNHHNIIEVFIHCKDMARLFSRIAHLLSKKKMSILSAQILTNNKLVFDSFIVSEYDGKALSDIRCEQLQSVLSDVLSHSHQHDFELIKKPVRFDAFHHKTEVTFLENARLDQTEFEFKSLDREGLLAHMSEIFNELNIQLLNAKITTIGERVEDFFVVSNAENRALSEEQKQHLKDRLLEEF</sequence>
<dbReference type="Pfam" id="PF08335">
    <property type="entry name" value="GlnD_UR_UTase"/>
    <property type="match status" value="1"/>
</dbReference>
<dbReference type="SUPFAM" id="SSF81301">
    <property type="entry name" value="Nucleotidyltransferase"/>
    <property type="match status" value="1"/>
</dbReference>
<evidence type="ECO:0000259" key="10">
    <source>
        <dbReference type="PROSITE" id="PS51831"/>
    </source>
</evidence>
<dbReference type="NCBIfam" id="TIGR01693">
    <property type="entry name" value="UTase_glnD"/>
    <property type="match status" value="1"/>
</dbReference>
<dbReference type="EMBL" id="JASAVS010000022">
    <property type="protein sequence ID" value="MDP8086066.1"/>
    <property type="molecule type" value="Genomic_DNA"/>
</dbReference>
<dbReference type="EC" id="2.7.7.59" evidence="8"/>
<evidence type="ECO:0000313" key="14">
    <source>
        <dbReference type="Proteomes" id="UP001224812"/>
    </source>
</evidence>
<reference evidence="11 14" key="3">
    <citation type="journal article" date="2023" name="Front. Microbiol.">
        <title>Phylogeography and host specificity of Pasteurellaceae pathogenic to sea-farmed fish in the north-east Atlantic.</title>
        <authorList>
            <person name="Gulla S."/>
            <person name="Colquhoun D.J."/>
            <person name="Olsen A.B."/>
            <person name="Spilsberg B."/>
            <person name="Lagesen K."/>
            <person name="Aakesson C.P."/>
            <person name="Strom S."/>
            <person name="Manji F."/>
            <person name="Birkbeck T.H."/>
            <person name="Nilsen H.K."/>
        </authorList>
    </citation>
    <scope>NUCLEOTIDE SEQUENCE [LARGE SCALE GENOMIC DNA]</scope>
    <source>
        <strain evidence="11 14">VIO11850</strain>
    </source>
</reference>
<dbReference type="GO" id="GO:0008081">
    <property type="term" value="F:phosphoric diester hydrolase activity"/>
    <property type="evidence" value="ECO:0007669"/>
    <property type="project" value="UniProtKB-UniRule"/>
</dbReference>
<feature type="domain" description="HD" evidence="10">
    <location>
        <begin position="438"/>
        <end position="559"/>
    </location>
</feature>
<dbReference type="Gene3D" id="1.10.3210.10">
    <property type="entry name" value="Hypothetical protein af1432"/>
    <property type="match status" value="1"/>
</dbReference>
<evidence type="ECO:0000256" key="6">
    <source>
        <dbReference type="ARBA" id="ARBA00023268"/>
    </source>
</evidence>
<feature type="domain" description="ACT" evidence="9">
    <location>
        <begin position="786"/>
        <end position="854"/>
    </location>
</feature>
<dbReference type="GeneID" id="83544572"/>
<dbReference type="PANTHER" id="PTHR47320">
    <property type="entry name" value="BIFUNCTIONAL URIDYLYLTRANSFERASE/URIDYLYL-REMOVING ENZYME"/>
    <property type="match status" value="1"/>
</dbReference>
<dbReference type="EC" id="3.1.4.-" evidence="8"/>
<feature type="domain" description="ACT" evidence="9">
    <location>
        <begin position="680"/>
        <end position="752"/>
    </location>
</feature>
<evidence type="ECO:0000256" key="3">
    <source>
        <dbReference type="ARBA" id="ARBA00022737"/>
    </source>
</evidence>
<protein>
    <recommendedName>
        <fullName evidence="8">Bifunctional uridylyltransferase/uridylyl-removing enzyme</fullName>
        <shortName evidence="8">UTase/UR</shortName>
    </recommendedName>
    <alternativeName>
        <fullName evidence="8">Bifunctional [protein-PII] modification enzyme</fullName>
    </alternativeName>
    <alternativeName>
        <fullName evidence="8">Bifunctional nitrogen sensor protein</fullName>
    </alternativeName>
    <domain>
        <recommendedName>
            <fullName evidence="8">[Protein-PII] uridylyltransferase</fullName>
            <shortName evidence="8">PII uridylyltransferase</shortName>
            <shortName evidence="8">UTase</shortName>
            <ecNumber evidence="8">2.7.7.59</ecNumber>
        </recommendedName>
    </domain>
    <domain>
        <recommendedName>
            <fullName evidence="8">[Protein-PII]-UMP uridylyl-removing enzyme</fullName>
            <shortName evidence="8">UR</shortName>
            <ecNumber evidence="8">3.1.4.-</ecNumber>
        </recommendedName>
    </domain>
</protein>
<dbReference type="EMBL" id="FOBN01000013">
    <property type="protein sequence ID" value="SEM35380.1"/>
    <property type="molecule type" value="Genomic_DNA"/>
</dbReference>
<evidence type="ECO:0000313" key="12">
    <source>
        <dbReference type="EMBL" id="SEM35380.1"/>
    </source>
</evidence>
<evidence type="ECO:0000259" key="9">
    <source>
        <dbReference type="PROSITE" id="PS51671"/>
    </source>
</evidence>
<dbReference type="SUPFAM" id="SSF109604">
    <property type="entry name" value="HD-domain/PDEase-like"/>
    <property type="match status" value="1"/>
</dbReference>
<evidence type="ECO:0000256" key="2">
    <source>
        <dbReference type="ARBA" id="ARBA00022695"/>
    </source>
</evidence>
<evidence type="ECO:0000313" key="11">
    <source>
        <dbReference type="EMBL" id="MDP8086066.1"/>
    </source>
</evidence>
<dbReference type="RefSeq" id="WP_090921964.1">
    <property type="nucleotide sequence ID" value="NZ_CP016180.1"/>
</dbReference>
<reference evidence="12" key="2">
    <citation type="submission" date="2016-10" db="EMBL/GenBank/DDBJ databases">
        <authorList>
            <person name="de Groot N.N."/>
        </authorList>
    </citation>
    <scope>NUCLEOTIDE SEQUENCE [LARGE SCALE GENOMIC DNA]</scope>
    <source>
        <strain evidence="12">DSM 24204</strain>
    </source>
</reference>
<dbReference type="NCBIfam" id="NF002487">
    <property type="entry name" value="PRK01759.1"/>
    <property type="match status" value="1"/>
</dbReference>
<dbReference type="CDD" id="cd05401">
    <property type="entry name" value="NT_GlnE_GlnD_like"/>
    <property type="match status" value="1"/>
</dbReference>
<accession>A0A1H7XNM1</accession>
<dbReference type="InterPro" id="IPR003607">
    <property type="entry name" value="HD/PDEase_dom"/>
</dbReference>
<keyword evidence="1 8" id="KW-0808">Transferase</keyword>